<keyword evidence="9 20" id="KW-0132">Cell division</keyword>
<evidence type="ECO:0000256" key="5">
    <source>
        <dbReference type="ARBA" id="ARBA00010485"/>
    </source>
</evidence>
<dbReference type="InterPro" id="IPR016167">
    <property type="entry name" value="FAD-bd_PCMH_sub1"/>
</dbReference>
<keyword evidence="13 20" id="KW-0133">Cell shape</keyword>
<dbReference type="InterPro" id="IPR036635">
    <property type="entry name" value="MurB_C_sf"/>
</dbReference>
<organism evidence="22 23">
    <name type="scientific">Methylomonas koyamae</name>
    <dbReference type="NCBI Taxonomy" id="702114"/>
    <lineage>
        <taxon>Bacteria</taxon>
        <taxon>Pseudomonadati</taxon>
        <taxon>Pseudomonadota</taxon>
        <taxon>Gammaproteobacteria</taxon>
        <taxon>Methylococcales</taxon>
        <taxon>Methylococcaceae</taxon>
        <taxon>Methylomonas</taxon>
    </lineage>
</organism>
<evidence type="ECO:0000256" key="18">
    <source>
        <dbReference type="ARBA" id="ARBA00031026"/>
    </source>
</evidence>
<dbReference type="OrthoDB" id="9804753at2"/>
<accession>A0A177NME6</accession>
<dbReference type="Gene3D" id="3.90.78.10">
    <property type="entry name" value="UDP-N-acetylenolpyruvoylglucosamine reductase, C-terminal domain"/>
    <property type="match status" value="1"/>
</dbReference>
<reference evidence="23" key="1">
    <citation type="submission" date="2016-03" db="EMBL/GenBank/DDBJ databases">
        <authorList>
            <person name="Heylen K."/>
            <person name="De Vos P."/>
            <person name="Vekeman B."/>
        </authorList>
    </citation>
    <scope>NUCLEOTIDE SEQUENCE [LARGE SCALE GENOMIC DNA]</scope>
    <source>
        <strain evidence="23">R-45383</strain>
    </source>
</reference>
<keyword evidence="12 20" id="KW-0521">NADP</keyword>
<keyword evidence="14 20" id="KW-0573">Peptidoglycan synthesis</keyword>
<evidence type="ECO:0000256" key="15">
    <source>
        <dbReference type="ARBA" id="ARBA00023002"/>
    </source>
</evidence>
<comment type="caution">
    <text evidence="22">The sequence shown here is derived from an EMBL/GenBank/DDBJ whole genome shotgun (WGS) entry which is preliminary data.</text>
</comment>
<name>A0A177NME6_9GAMM</name>
<evidence type="ECO:0000259" key="21">
    <source>
        <dbReference type="PROSITE" id="PS51387"/>
    </source>
</evidence>
<dbReference type="Gene3D" id="3.30.43.10">
    <property type="entry name" value="Uridine Diphospho-n-acetylenolpyruvylglucosamine Reductase, domain 2"/>
    <property type="match status" value="1"/>
</dbReference>
<protein>
    <recommendedName>
        <fullName evidence="7 20">UDP-N-acetylenolpyruvoylglucosamine reductase</fullName>
        <ecNumber evidence="6 20">1.3.1.98</ecNumber>
    </recommendedName>
    <alternativeName>
        <fullName evidence="18 20">UDP-N-acetylmuramate dehydrogenase</fullName>
    </alternativeName>
</protein>
<evidence type="ECO:0000256" key="14">
    <source>
        <dbReference type="ARBA" id="ARBA00022984"/>
    </source>
</evidence>
<keyword evidence="15 20" id="KW-0560">Oxidoreductase</keyword>
<dbReference type="STRING" id="702114.A1355_05525"/>
<feature type="domain" description="FAD-binding PCMH-type" evidence="21">
    <location>
        <begin position="25"/>
        <end position="211"/>
    </location>
</feature>
<feature type="active site" evidence="20">
    <location>
        <position position="169"/>
    </location>
</feature>
<comment type="catalytic activity">
    <reaction evidence="19 20">
        <text>UDP-N-acetyl-alpha-D-muramate + NADP(+) = UDP-N-acetyl-3-O-(1-carboxyvinyl)-alpha-D-glucosamine + NADPH + H(+)</text>
        <dbReference type="Rhea" id="RHEA:12248"/>
        <dbReference type="ChEBI" id="CHEBI:15378"/>
        <dbReference type="ChEBI" id="CHEBI:57783"/>
        <dbReference type="ChEBI" id="CHEBI:58349"/>
        <dbReference type="ChEBI" id="CHEBI:68483"/>
        <dbReference type="ChEBI" id="CHEBI:70757"/>
        <dbReference type="EC" id="1.3.1.98"/>
    </reaction>
</comment>
<evidence type="ECO:0000256" key="19">
    <source>
        <dbReference type="ARBA" id="ARBA00048914"/>
    </source>
</evidence>
<dbReference type="InterPro" id="IPR003170">
    <property type="entry name" value="MurB"/>
</dbReference>
<dbReference type="NCBIfam" id="TIGR00179">
    <property type="entry name" value="murB"/>
    <property type="match status" value="1"/>
</dbReference>
<keyword evidence="10 20" id="KW-0285">Flavoprotein</keyword>
<feature type="active site" description="Proton donor" evidence="20">
    <location>
        <position position="218"/>
    </location>
</feature>
<evidence type="ECO:0000256" key="16">
    <source>
        <dbReference type="ARBA" id="ARBA00023306"/>
    </source>
</evidence>
<evidence type="ECO:0000256" key="13">
    <source>
        <dbReference type="ARBA" id="ARBA00022960"/>
    </source>
</evidence>
<dbReference type="Pfam" id="PF01565">
    <property type="entry name" value="FAD_binding_4"/>
    <property type="match status" value="1"/>
</dbReference>
<evidence type="ECO:0000256" key="2">
    <source>
        <dbReference type="ARBA" id="ARBA00003921"/>
    </source>
</evidence>
<evidence type="ECO:0000256" key="9">
    <source>
        <dbReference type="ARBA" id="ARBA00022618"/>
    </source>
</evidence>
<dbReference type="NCBIfam" id="NF010480">
    <property type="entry name" value="PRK13905.1"/>
    <property type="match status" value="1"/>
</dbReference>
<dbReference type="SUPFAM" id="SSF56176">
    <property type="entry name" value="FAD-binding/transporter-associated domain-like"/>
    <property type="match status" value="1"/>
</dbReference>
<feature type="active site" evidence="20">
    <location>
        <position position="288"/>
    </location>
</feature>
<keyword evidence="23" id="KW-1185">Reference proteome</keyword>
<dbReference type="PANTHER" id="PTHR21071">
    <property type="entry name" value="UDP-N-ACETYLENOLPYRUVOYLGLUCOSAMINE REDUCTASE"/>
    <property type="match status" value="1"/>
</dbReference>
<evidence type="ECO:0000256" key="12">
    <source>
        <dbReference type="ARBA" id="ARBA00022857"/>
    </source>
</evidence>
<dbReference type="UniPathway" id="UPA00219"/>
<evidence type="ECO:0000256" key="11">
    <source>
        <dbReference type="ARBA" id="ARBA00022827"/>
    </source>
</evidence>
<dbReference type="GO" id="GO:0008762">
    <property type="term" value="F:UDP-N-acetylmuramate dehydrogenase activity"/>
    <property type="evidence" value="ECO:0007669"/>
    <property type="project" value="UniProtKB-UniRule"/>
</dbReference>
<dbReference type="SUPFAM" id="SSF56194">
    <property type="entry name" value="Uridine diphospho-N-Acetylenolpyruvylglucosamine reductase, MurB, C-terminal domain"/>
    <property type="match status" value="1"/>
</dbReference>
<evidence type="ECO:0000256" key="8">
    <source>
        <dbReference type="ARBA" id="ARBA00022490"/>
    </source>
</evidence>
<evidence type="ECO:0000256" key="7">
    <source>
        <dbReference type="ARBA" id="ARBA00015188"/>
    </source>
</evidence>
<dbReference type="InterPro" id="IPR016169">
    <property type="entry name" value="FAD-bd_PCMH_sub2"/>
</dbReference>
<evidence type="ECO:0000256" key="3">
    <source>
        <dbReference type="ARBA" id="ARBA00004496"/>
    </source>
</evidence>
<keyword evidence="11 20" id="KW-0274">FAD</keyword>
<dbReference type="InterPro" id="IPR016166">
    <property type="entry name" value="FAD-bd_PCMH"/>
</dbReference>
<dbReference type="Gene3D" id="3.30.465.10">
    <property type="match status" value="1"/>
</dbReference>
<comment type="similarity">
    <text evidence="5 20">Belongs to the MurB family.</text>
</comment>
<evidence type="ECO:0000256" key="17">
    <source>
        <dbReference type="ARBA" id="ARBA00023316"/>
    </source>
</evidence>
<evidence type="ECO:0000256" key="10">
    <source>
        <dbReference type="ARBA" id="ARBA00022630"/>
    </source>
</evidence>
<comment type="function">
    <text evidence="2 20">Cell wall formation.</text>
</comment>
<dbReference type="Proteomes" id="UP000077628">
    <property type="component" value="Unassembled WGS sequence"/>
</dbReference>
<comment type="cofactor">
    <cofactor evidence="1 20">
        <name>FAD</name>
        <dbReference type="ChEBI" id="CHEBI:57692"/>
    </cofactor>
</comment>
<comment type="pathway">
    <text evidence="4 20">Cell wall biogenesis; peptidoglycan biosynthesis.</text>
</comment>
<gene>
    <name evidence="20" type="primary">murB</name>
    <name evidence="22" type="ORF">A1355_05525</name>
</gene>
<evidence type="ECO:0000256" key="4">
    <source>
        <dbReference type="ARBA" id="ARBA00004752"/>
    </source>
</evidence>
<dbReference type="GO" id="GO:0009252">
    <property type="term" value="P:peptidoglycan biosynthetic process"/>
    <property type="evidence" value="ECO:0007669"/>
    <property type="project" value="UniProtKB-UniRule"/>
</dbReference>
<keyword evidence="17 20" id="KW-0961">Cell wall biogenesis/degradation</keyword>
<dbReference type="GO" id="GO:0008360">
    <property type="term" value="P:regulation of cell shape"/>
    <property type="evidence" value="ECO:0007669"/>
    <property type="project" value="UniProtKB-KW"/>
</dbReference>
<dbReference type="RefSeq" id="WP_064028480.1">
    <property type="nucleotide sequence ID" value="NZ_LUUK01000166.1"/>
</dbReference>
<comment type="subcellular location">
    <subcellularLocation>
        <location evidence="3 20">Cytoplasm</location>
    </subcellularLocation>
</comment>
<keyword evidence="8 20" id="KW-0963">Cytoplasm</keyword>
<dbReference type="GO" id="GO:0051301">
    <property type="term" value="P:cell division"/>
    <property type="evidence" value="ECO:0007669"/>
    <property type="project" value="UniProtKB-KW"/>
</dbReference>
<proteinExistence type="inferred from homology"/>
<evidence type="ECO:0000256" key="20">
    <source>
        <dbReference type="HAMAP-Rule" id="MF_00037"/>
    </source>
</evidence>
<dbReference type="GO" id="GO:0005829">
    <property type="term" value="C:cytosol"/>
    <property type="evidence" value="ECO:0007669"/>
    <property type="project" value="TreeGrafter"/>
</dbReference>
<dbReference type="HAMAP" id="MF_00037">
    <property type="entry name" value="MurB"/>
    <property type="match status" value="1"/>
</dbReference>
<evidence type="ECO:0000256" key="6">
    <source>
        <dbReference type="ARBA" id="ARBA00012518"/>
    </source>
</evidence>
<evidence type="ECO:0000256" key="1">
    <source>
        <dbReference type="ARBA" id="ARBA00001974"/>
    </source>
</evidence>
<dbReference type="InterPro" id="IPR036318">
    <property type="entry name" value="FAD-bd_PCMH-like_sf"/>
</dbReference>
<evidence type="ECO:0000313" key="22">
    <source>
        <dbReference type="EMBL" id="OAI18734.1"/>
    </source>
</evidence>
<dbReference type="PANTHER" id="PTHR21071:SF4">
    <property type="entry name" value="UDP-N-ACETYLENOLPYRUVOYLGLUCOSAMINE REDUCTASE"/>
    <property type="match status" value="1"/>
</dbReference>
<dbReference type="PROSITE" id="PS51387">
    <property type="entry name" value="FAD_PCMH"/>
    <property type="match status" value="1"/>
</dbReference>
<dbReference type="GO" id="GO:0071949">
    <property type="term" value="F:FAD binding"/>
    <property type="evidence" value="ECO:0007669"/>
    <property type="project" value="InterPro"/>
</dbReference>
<dbReference type="EC" id="1.3.1.98" evidence="6 20"/>
<dbReference type="Pfam" id="PF02873">
    <property type="entry name" value="MurB_C"/>
    <property type="match status" value="1"/>
</dbReference>
<dbReference type="EMBL" id="LUUK01000166">
    <property type="protein sequence ID" value="OAI18734.1"/>
    <property type="molecule type" value="Genomic_DNA"/>
</dbReference>
<dbReference type="InterPro" id="IPR011601">
    <property type="entry name" value="MurB_C"/>
</dbReference>
<keyword evidence="16 20" id="KW-0131">Cell cycle</keyword>
<dbReference type="GO" id="GO:0071555">
    <property type="term" value="P:cell wall organization"/>
    <property type="evidence" value="ECO:0007669"/>
    <property type="project" value="UniProtKB-KW"/>
</dbReference>
<dbReference type="InterPro" id="IPR006094">
    <property type="entry name" value="Oxid_FAD_bind_N"/>
</dbReference>
<evidence type="ECO:0000313" key="23">
    <source>
        <dbReference type="Proteomes" id="UP000077628"/>
    </source>
</evidence>
<sequence>MMATATWKGTLLTDEPLAKYTSWRVGGPAERLYVPENKADLIAFIAELPVEEPLYWLGLGSNLLVRDGGVKGTVVHTRNRLKDLYLLDSERVYVEAGVPCAHVARFCSDLGLVGAEFLAGIPGTMGGALRMNAGAFGGETWRIVDKVETINRAGAVALRNHGEFEVAYRSVQGLRDEWFLSAQLLLRKGDSEASQQHIKSLLEKRNASQPTNKPTCGSVFKNPPGDYAARLIEACGLKGYAVGGAVVSEKHANFIENSGKASSADIETLIELIQNRVQAQFGVALETEVCRIGEKQ</sequence>
<dbReference type="AlphaFoldDB" id="A0A177NME6"/>